<proteinExistence type="predicted"/>
<dbReference type="STRING" id="1088818.A0A2H9ZSJ0"/>
<reference evidence="4 5" key="1">
    <citation type="journal article" date="2017" name="Nature">
        <title>The Apostasia genome and the evolution of orchids.</title>
        <authorList>
            <person name="Zhang G.Q."/>
            <person name="Liu K.W."/>
            <person name="Li Z."/>
            <person name="Lohaus R."/>
            <person name="Hsiao Y.Y."/>
            <person name="Niu S.C."/>
            <person name="Wang J.Y."/>
            <person name="Lin Y.C."/>
            <person name="Xu Q."/>
            <person name="Chen L.J."/>
            <person name="Yoshida K."/>
            <person name="Fujiwara S."/>
            <person name="Wang Z.W."/>
            <person name="Zhang Y.Q."/>
            <person name="Mitsuda N."/>
            <person name="Wang M."/>
            <person name="Liu G.H."/>
            <person name="Pecoraro L."/>
            <person name="Huang H.X."/>
            <person name="Xiao X.J."/>
            <person name="Lin M."/>
            <person name="Wu X.Y."/>
            <person name="Wu W.L."/>
            <person name="Chen Y.Y."/>
            <person name="Chang S.B."/>
            <person name="Sakamoto S."/>
            <person name="Ohme-Takagi M."/>
            <person name="Yagi M."/>
            <person name="Zeng S.J."/>
            <person name="Shen C.Y."/>
            <person name="Yeh C.M."/>
            <person name="Luo Y.B."/>
            <person name="Tsai W.C."/>
            <person name="Van de Peer Y."/>
            <person name="Liu Z.J."/>
        </authorList>
    </citation>
    <scope>NUCLEOTIDE SEQUENCE [LARGE SCALE GENOMIC DNA]</scope>
    <source>
        <strain evidence="5">cv. Shenzhen</strain>
        <tissue evidence="4">Stem</tissue>
    </source>
</reference>
<dbReference type="PANTHER" id="PTHR46116:SF15">
    <property type="entry name" value="(E3-INDEPENDENT) E2 UBIQUITIN-CONJUGATING ENZYME"/>
    <property type="match status" value="1"/>
</dbReference>
<dbReference type="GO" id="GO:0061631">
    <property type="term" value="F:ubiquitin conjugating enzyme activity"/>
    <property type="evidence" value="ECO:0007669"/>
    <property type="project" value="TreeGrafter"/>
</dbReference>
<evidence type="ECO:0000256" key="2">
    <source>
        <dbReference type="ARBA" id="ARBA00022786"/>
    </source>
</evidence>
<feature type="domain" description="UBC core" evidence="3">
    <location>
        <begin position="96"/>
        <end position="150"/>
    </location>
</feature>
<dbReference type="AlphaFoldDB" id="A0A2H9ZSJ0"/>
<keyword evidence="5" id="KW-1185">Reference proteome</keyword>
<name>A0A2H9ZSJ0_9ASPA</name>
<keyword evidence="1" id="KW-0808">Transferase</keyword>
<gene>
    <name evidence="4" type="primary">UBC25</name>
    <name evidence="4" type="ORF">AXF42_Ash020005</name>
</gene>
<accession>A0A2H9ZSJ0</accession>
<dbReference type="PANTHER" id="PTHR46116">
    <property type="entry name" value="(E3-INDEPENDENT) E2 UBIQUITIN-CONJUGATING ENZYME"/>
    <property type="match status" value="1"/>
</dbReference>
<evidence type="ECO:0000256" key="1">
    <source>
        <dbReference type="ARBA" id="ARBA00022679"/>
    </source>
</evidence>
<sequence length="163" mass="18935">MGLIRWKISNRNRLEENAANFFYQFKHFDIVRSYLDHRFAHDVSKTSVVKNGWLKRIQQEWNILKKDLPENIFVRIYEEQIDLLPLVHHRSGGLRLNPNLYESGRVCLSLLNTGTGNETEAWNPESSTILQVLLSLQALVDLNDKPLCFNEAGRAEAERNSIN</sequence>
<dbReference type="OrthoDB" id="47801at2759"/>
<evidence type="ECO:0000313" key="4">
    <source>
        <dbReference type="EMBL" id="PKA46254.1"/>
    </source>
</evidence>
<organism evidence="4 5">
    <name type="scientific">Apostasia shenzhenica</name>
    <dbReference type="NCBI Taxonomy" id="1088818"/>
    <lineage>
        <taxon>Eukaryota</taxon>
        <taxon>Viridiplantae</taxon>
        <taxon>Streptophyta</taxon>
        <taxon>Embryophyta</taxon>
        <taxon>Tracheophyta</taxon>
        <taxon>Spermatophyta</taxon>
        <taxon>Magnoliopsida</taxon>
        <taxon>Liliopsida</taxon>
        <taxon>Asparagales</taxon>
        <taxon>Orchidaceae</taxon>
        <taxon>Apostasioideae</taxon>
        <taxon>Apostasia</taxon>
    </lineage>
</organism>
<dbReference type="Gene3D" id="3.10.110.10">
    <property type="entry name" value="Ubiquitin Conjugating Enzyme"/>
    <property type="match status" value="2"/>
</dbReference>
<protein>
    <submittedName>
        <fullName evidence="4">Putative ubiquitin-conjugating enzyme E2 25</fullName>
    </submittedName>
</protein>
<dbReference type="Proteomes" id="UP000236161">
    <property type="component" value="Unassembled WGS sequence"/>
</dbReference>
<evidence type="ECO:0000313" key="5">
    <source>
        <dbReference type="Proteomes" id="UP000236161"/>
    </source>
</evidence>
<dbReference type="EMBL" id="KZ454389">
    <property type="protein sequence ID" value="PKA46254.1"/>
    <property type="molecule type" value="Genomic_DNA"/>
</dbReference>
<evidence type="ECO:0000259" key="3">
    <source>
        <dbReference type="Pfam" id="PF00179"/>
    </source>
</evidence>
<dbReference type="InterPro" id="IPR016135">
    <property type="entry name" value="UBQ-conjugating_enzyme/RWD"/>
</dbReference>
<dbReference type="SUPFAM" id="SSF54495">
    <property type="entry name" value="UBC-like"/>
    <property type="match status" value="1"/>
</dbReference>
<dbReference type="Pfam" id="PF00179">
    <property type="entry name" value="UQ_con"/>
    <property type="match status" value="1"/>
</dbReference>
<keyword evidence="2" id="KW-0833">Ubl conjugation pathway</keyword>
<dbReference type="InterPro" id="IPR000608">
    <property type="entry name" value="UBC"/>
</dbReference>